<feature type="region of interest" description="Disordered" evidence="1">
    <location>
        <begin position="17"/>
        <end position="45"/>
    </location>
</feature>
<name>A0A1Y0B0N6_9LAMI</name>
<dbReference type="EMBL" id="KY774314">
    <property type="protein sequence ID" value="ART30934.1"/>
    <property type="molecule type" value="Genomic_DNA"/>
</dbReference>
<accession>A0A1Y0B0N6</accession>
<evidence type="ECO:0000256" key="1">
    <source>
        <dbReference type="SAM" id="MobiDB-lite"/>
    </source>
</evidence>
<protein>
    <submittedName>
        <fullName evidence="2">Uncharacterized protein</fullName>
    </submittedName>
</protein>
<evidence type="ECO:0000313" key="2">
    <source>
        <dbReference type="EMBL" id="ART30934.1"/>
    </source>
</evidence>
<gene>
    <name evidence="2" type="ORF">AEK19_MT0686</name>
</gene>
<sequence length="45" mass="5031">MLSSYVSDGLFRLPRHFPQDQELPTSPLLEKGSVLEMLSSSPSRP</sequence>
<keyword evidence="2" id="KW-0496">Mitochondrion</keyword>
<geneLocation type="mitochondrion" evidence="2"/>
<reference evidence="2" key="1">
    <citation type="submission" date="2017-03" db="EMBL/GenBank/DDBJ databases">
        <title>The mitochondrial genome of the carnivorous plant Utricularia reniformis (Lentibulariaceae): structure, comparative analysis and evolutionary landmarks.</title>
        <authorList>
            <person name="Silva S.R."/>
            <person name="Alvarenga D.O."/>
            <person name="Michael T.P."/>
            <person name="Miranda V.F.O."/>
            <person name="Varani A.M."/>
        </authorList>
    </citation>
    <scope>NUCLEOTIDE SEQUENCE</scope>
</reference>
<dbReference type="AlphaFoldDB" id="A0A1Y0B0N6"/>
<proteinExistence type="predicted"/>
<organism evidence="2">
    <name type="scientific">Utricularia reniformis</name>
    <dbReference type="NCBI Taxonomy" id="192314"/>
    <lineage>
        <taxon>Eukaryota</taxon>
        <taxon>Viridiplantae</taxon>
        <taxon>Streptophyta</taxon>
        <taxon>Embryophyta</taxon>
        <taxon>Tracheophyta</taxon>
        <taxon>Spermatophyta</taxon>
        <taxon>Magnoliopsida</taxon>
        <taxon>eudicotyledons</taxon>
        <taxon>Gunneridae</taxon>
        <taxon>Pentapetalae</taxon>
        <taxon>asterids</taxon>
        <taxon>lamiids</taxon>
        <taxon>Lamiales</taxon>
        <taxon>Lentibulariaceae</taxon>
        <taxon>Utricularia</taxon>
    </lineage>
</organism>